<reference evidence="1" key="1">
    <citation type="journal article" date="2014" name="Front. Microbiol.">
        <title>High frequency of phylogenetically diverse reductive dehalogenase-homologous genes in deep subseafloor sedimentary metagenomes.</title>
        <authorList>
            <person name="Kawai M."/>
            <person name="Futagami T."/>
            <person name="Toyoda A."/>
            <person name="Takaki Y."/>
            <person name="Nishi S."/>
            <person name="Hori S."/>
            <person name="Arai W."/>
            <person name="Tsubouchi T."/>
            <person name="Morono Y."/>
            <person name="Uchiyama I."/>
            <person name="Ito T."/>
            <person name="Fujiyama A."/>
            <person name="Inagaki F."/>
            <person name="Takami H."/>
        </authorList>
    </citation>
    <scope>NUCLEOTIDE SEQUENCE</scope>
    <source>
        <strain evidence="1">Expedition CK06-06</strain>
    </source>
</reference>
<dbReference type="AlphaFoldDB" id="X1DXB2"/>
<feature type="non-terminal residue" evidence="1">
    <location>
        <position position="33"/>
    </location>
</feature>
<evidence type="ECO:0000313" key="1">
    <source>
        <dbReference type="EMBL" id="GAH00998.1"/>
    </source>
</evidence>
<protein>
    <submittedName>
        <fullName evidence="1">Uncharacterized protein</fullName>
    </submittedName>
</protein>
<organism evidence="1">
    <name type="scientific">marine sediment metagenome</name>
    <dbReference type="NCBI Taxonomy" id="412755"/>
    <lineage>
        <taxon>unclassified sequences</taxon>
        <taxon>metagenomes</taxon>
        <taxon>ecological metagenomes</taxon>
    </lineage>
</organism>
<gene>
    <name evidence="1" type="ORF">S01H4_51627</name>
</gene>
<sequence>MEIEKIQEIMGNKKLVIRYCSFCNYPLGYFFDD</sequence>
<name>X1DXB2_9ZZZZ</name>
<dbReference type="EMBL" id="BART01029418">
    <property type="protein sequence ID" value="GAH00998.1"/>
    <property type="molecule type" value="Genomic_DNA"/>
</dbReference>
<proteinExistence type="predicted"/>
<accession>X1DXB2</accession>
<comment type="caution">
    <text evidence="1">The sequence shown here is derived from an EMBL/GenBank/DDBJ whole genome shotgun (WGS) entry which is preliminary data.</text>
</comment>